<dbReference type="GO" id="GO:0004553">
    <property type="term" value="F:hydrolase activity, hydrolyzing O-glycosyl compounds"/>
    <property type="evidence" value="ECO:0007669"/>
    <property type="project" value="InterPro"/>
</dbReference>
<dbReference type="InterPro" id="IPR017853">
    <property type="entry name" value="GH"/>
</dbReference>
<evidence type="ECO:0000313" key="4">
    <source>
        <dbReference type="EMBL" id="GGI12278.1"/>
    </source>
</evidence>
<dbReference type="SMART" id="SM00642">
    <property type="entry name" value="Aamy"/>
    <property type="match status" value="1"/>
</dbReference>
<organism evidence="4 5">
    <name type="scientific">Galliscardovia ingluviei</name>
    <dbReference type="NCBI Taxonomy" id="1769422"/>
    <lineage>
        <taxon>Bacteria</taxon>
        <taxon>Bacillati</taxon>
        <taxon>Actinomycetota</taxon>
        <taxon>Actinomycetes</taxon>
        <taxon>Bifidobacteriales</taxon>
        <taxon>Bifidobacteriaceae</taxon>
        <taxon>Galliscardovia</taxon>
    </lineage>
</organism>
<dbReference type="InterPro" id="IPR014756">
    <property type="entry name" value="Ig_E-set"/>
</dbReference>
<dbReference type="InterPro" id="IPR006047">
    <property type="entry name" value="GH13_cat_dom"/>
</dbReference>
<dbReference type="AlphaFoldDB" id="A0A8J3AFI3"/>
<dbReference type="PANTHER" id="PTHR10357:SF210">
    <property type="entry name" value="MALTODEXTRIN GLUCOSIDASE"/>
    <property type="match status" value="1"/>
</dbReference>
<evidence type="ECO:0000313" key="5">
    <source>
        <dbReference type="Proteomes" id="UP000619536"/>
    </source>
</evidence>
<evidence type="ECO:0000259" key="3">
    <source>
        <dbReference type="SMART" id="SM00642"/>
    </source>
</evidence>
<reference evidence="4" key="1">
    <citation type="journal article" date="2014" name="Int. J. Syst. Evol. Microbiol.">
        <title>Complete genome sequence of Corynebacterium casei LMG S-19264T (=DSM 44701T), isolated from a smear-ripened cheese.</title>
        <authorList>
            <consortium name="US DOE Joint Genome Institute (JGI-PGF)"/>
            <person name="Walter F."/>
            <person name="Albersmeier A."/>
            <person name="Kalinowski J."/>
            <person name="Ruckert C."/>
        </authorList>
    </citation>
    <scope>NUCLEOTIDE SEQUENCE</scope>
    <source>
        <strain evidence="4">CCM 8606</strain>
    </source>
</reference>
<dbReference type="Gene3D" id="2.60.40.1180">
    <property type="entry name" value="Golgi alpha-mannosidase II"/>
    <property type="match status" value="1"/>
</dbReference>
<dbReference type="Gene3D" id="3.20.20.80">
    <property type="entry name" value="Glycosidases"/>
    <property type="match status" value="1"/>
</dbReference>
<dbReference type="InterPro" id="IPR004185">
    <property type="entry name" value="Glyco_hydro_13_lg-like_dom"/>
</dbReference>
<reference evidence="4" key="2">
    <citation type="submission" date="2020-09" db="EMBL/GenBank/DDBJ databases">
        <authorList>
            <person name="Sun Q."/>
            <person name="Sedlacek I."/>
        </authorList>
    </citation>
    <scope>NUCLEOTIDE SEQUENCE</scope>
    <source>
        <strain evidence="4">CCM 8606</strain>
    </source>
</reference>
<dbReference type="SUPFAM" id="SSF51445">
    <property type="entry name" value="(Trans)glycosidases"/>
    <property type="match status" value="1"/>
</dbReference>
<dbReference type="CDD" id="cd02857">
    <property type="entry name" value="E_set_CDase_PDE_N"/>
    <property type="match status" value="1"/>
</dbReference>
<proteinExistence type="predicted"/>
<keyword evidence="1" id="KW-0378">Hydrolase</keyword>
<sequence>MLTTLQLYQTPLAHHDGSGLYVDNPQPNLHDTVILRIRTSIQFRIRQVYVRTVRDGEPKYIQASIDKLTQKEIWWKVPLVITNSVTHYRFLCISDTPPTHHWLNARGLCTYMPSDAYDFALTTYHVPQWTRDAVMYQIFPDRFALSTLHPLASQEYPSWAHHSNWNEPIQPYPQNMQQFYGGSLWGIIEHLNHVEQLGINLIYLTPFFPSRSNHRYDASSFHEVDPLLGGNSALQELISQAHKKGIKVIGDLTLNHSGSSHPWFLKGRDCPDSEEHNFYYFDSTLPIGYASFSGVSSLPKFNHSNMELRKRLYEGAQSSTAYFMREFNLDGWRIDVAQSAGIYGADNFNHDVARITHNTMQQVNPESLLLAEHQFDASESLQGDGWQGTMAYAGFTKPVWAWLTDHREHNDWGAPGGSDQYDGIQMVESIKENQARIPWQTLLTDMTLLDSHDTARFASVATQYYKLGIVLQFTFPGIPSVYYGDEIGLHGTSLDDGRQPFPWNHSQWDTATLDLYKHIIALRHNHSALRTGGLRWLHVDHEFVIFARENSDETLLITINRGSHSPVISPINAHDLLSGQLLHKGDPIPADANTAFIWQVEQ</sequence>
<name>A0A8J3AFI3_9BIFI</name>
<comment type="caution">
    <text evidence="4">The sequence shown here is derived from an EMBL/GenBank/DDBJ whole genome shotgun (WGS) entry which is preliminary data.</text>
</comment>
<dbReference type="SUPFAM" id="SSF81296">
    <property type="entry name" value="E set domains"/>
    <property type="match status" value="1"/>
</dbReference>
<dbReference type="GO" id="GO:0005975">
    <property type="term" value="P:carbohydrate metabolic process"/>
    <property type="evidence" value="ECO:0007669"/>
    <property type="project" value="InterPro"/>
</dbReference>
<dbReference type="CDD" id="cd11338">
    <property type="entry name" value="AmyAc_CMD"/>
    <property type="match status" value="1"/>
</dbReference>
<keyword evidence="2" id="KW-0326">Glycosidase</keyword>
<feature type="domain" description="Glycosyl hydrolase family 13 catalytic" evidence="3">
    <location>
        <begin position="137"/>
        <end position="523"/>
    </location>
</feature>
<dbReference type="RefSeq" id="WP_188354233.1">
    <property type="nucleotide sequence ID" value="NZ_BMDH01000001.1"/>
</dbReference>
<keyword evidence="5" id="KW-1185">Reference proteome</keyword>
<dbReference type="PANTHER" id="PTHR10357">
    <property type="entry name" value="ALPHA-AMYLASE FAMILY MEMBER"/>
    <property type="match status" value="1"/>
</dbReference>
<evidence type="ECO:0000256" key="2">
    <source>
        <dbReference type="ARBA" id="ARBA00023295"/>
    </source>
</evidence>
<evidence type="ECO:0000256" key="1">
    <source>
        <dbReference type="ARBA" id="ARBA00022801"/>
    </source>
</evidence>
<gene>
    <name evidence="4" type="ORF">GCM10007377_00160</name>
</gene>
<accession>A0A8J3AFI3</accession>
<dbReference type="InterPro" id="IPR013780">
    <property type="entry name" value="Glyco_hydro_b"/>
</dbReference>
<dbReference type="Pfam" id="PF00128">
    <property type="entry name" value="Alpha-amylase"/>
    <property type="match status" value="1"/>
</dbReference>
<dbReference type="Proteomes" id="UP000619536">
    <property type="component" value="Unassembled WGS sequence"/>
</dbReference>
<protein>
    <submittedName>
        <fullName evidence="4">Alpha-glycosidase</fullName>
    </submittedName>
</protein>
<dbReference type="EMBL" id="BMDH01000001">
    <property type="protein sequence ID" value="GGI12278.1"/>
    <property type="molecule type" value="Genomic_DNA"/>
</dbReference>